<dbReference type="Proteomes" id="UP000053660">
    <property type="component" value="Unassembled WGS sequence"/>
</dbReference>
<dbReference type="EMBL" id="KN559449">
    <property type="protein sequence ID" value="KHJ86771.1"/>
    <property type="molecule type" value="Genomic_DNA"/>
</dbReference>
<dbReference type="AlphaFoldDB" id="A0A0B1SSA3"/>
<reference evidence="2 3" key="1">
    <citation type="submission" date="2014-03" db="EMBL/GenBank/DDBJ databases">
        <title>Draft genome of the hookworm Oesophagostomum dentatum.</title>
        <authorList>
            <person name="Mitreva M."/>
        </authorList>
    </citation>
    <scope>NUCLEOTIDE SEQUENCE [LARGE SCALE GENOMIC DNA]</scope>
    <source>
        <strain evidence="2 3">OD-Hann</strain>
    </source>
</reference>
<accession>A0A0B1SSA3</accession>
<protein>
    <submittedName>
        <fullName evidence="2">Oxidoreductase, aldo/keto reductase family protein</fullName>
    </submittedName>
</protein>
<dbReference type="PIRSF" id="PIRSF000097">
    <property type="entry name" value="AKR"/>
    <property type="match status" value="1"/>
</dbReference>
<dbReference type="InterPro" id="IPR020471">
    <property type="entry name" value="AKR"/>
</dbReference>
<proteinExistence type="predicted"/>
<evidence type="ECO:0000313" key="2">
    <source>
        <dbReference type="EMBL" id="KHJ86771.1"/>
    </source>
</evidence>
<dbReference type="PRINTS" id="PR00069">
    <property type="entry name" value="ALDKETRDTASE"/>
</dbReference>
<dbReference type="SUPFAM" id="SSF51430">
    <property type="entry name" value="NAD(P)-linked oxidoreductase"/>
    <property type="match status" value="1"/>
</dbReference>
<keyword evidence="3" id="KW-1185">Reference proteome</keyword>
<dbReference type="InterPro" id="IPR023210">
    <property type="entry name" value="NADP_OxRdtase_dom"/>
</dbReference>
<dbReference type="Gene3D" id="3.20.20.100">
    <property type="entry name" value="NADP-dependent oxidoreductase domain"/>
    <property type="match status" value="1"/>
</dbReference>
<dbReference type="GO" id="GO:0016491">
    <property type="term" value="F:oxidoreductase activity"/>
    <property type="evidence" value="ECO:0007669"/>
    <property type="project" value="InterPro"/>
</dbReference>
<dbReference type="Pfam" id="PF00248">
    <property type="entry name" value="Aldo_ket_red"/>
    <property type="match status" value="1"/>
</dbReference>
<sequence>MTIETVKLSTGASMPILGLGTLLRYKYIVGPAFLNDMQIPLEIDHMDTWRAMEKLYDDGKLKAIGLSNFNAKQVQYVYDNARIKPANLQVECHLYWPQTELLQLCRKLNMTLTANSPLGSRGREGYNLNVKGPQGDPLTDPLVNELSVKYKKTEAQILLRFLIQQGIVVIPKSIHPDRVKENMAVFDFSLNPDDMNRLFSVKTRVRLLRWDFAIGHPFYPFDDVDQSKLRMTSIKP</sequence>
<feature type="domain" description="NADP-dependent oxidoreductase" evidence="1">
    <location>
        <begin position="46"/>
        <end position="198"/>
    </location>
</feature>
<gene>
    <name evidence="2" type="ORF">OESDEN_13470</name>
</gene>
<evidence type="ECO:0000259" key="1">
    <source>
        <dbReference type="Pfam" id="PF00248"/>
    </source>
</evidence>
<name>A0A0B1SSA3_OESDE</name>
<evidence type="ECO:0000313" key="3">
    <source>
        <dbReference type="Proteomes" id="UP000053660"/>
    </source>
</evidence>
<dbReference type="OrthoDB" id="416253at2759"/>
<dbReference type="PANTHER" id="PTHR11732">
    <property type="entry name" value="ALDO/KETO REDUCTASE"/>
    <property type="match status" value="1"/>
</dbReference>
<organism evidence="2 3">
    <name type="scientific">Oesophagostomum dentatum</name>
    <name type="common">Nodular worm</name>
    <dbReference type="NCBI Taxonomy" id="61180"/>
    <lineage>
        <taxon>Eukaryota</taxon>
        <taxon>Metazoa</taxon>
        <taxon>Ecdysozoa</taxon>
        <taxon>Nematoda</taxon>
        <taxon>Chromadorea</taxon>
        <taxon>Rhabditida</taxon>
        <taxon>Rhabditina</taxon>
        <taxon>Rhabditomorpha</taxon>
        <taxon>Strongyloidea</taxon>
        <taxon>Strongylidae</taxon>
        <taxon>Oesophagostomum</taxon>
    </lineage>
</organism>
<dbReference type="InterPro" id="IPR036812">
    <property type="entry name" value="NAD(P)_OxRdtase_dom_sf"/>
</dbReference>